<evidence type="ECO:0000313" key="3">
    <source>
        <dbReference type="EMBL" id="QDU46987.1"/>
    </source>
</evidence>
<name>A0A517ZWX0_9PLAN</name>
<dbReference type="Gene3D" id="3.30.300.30">
    <property type="match status" value="1"/>
</dbReference>
<dbReference type="Proteomes" id="UP000319383">
    <property type="component" value="Chromosome"/>
</dbReference>
<feature type="domain" description="AMP-dependent synthetase/ligase" evidence="1">
    <location>
        <begin position="96"/>
        <end position="292"/>
    </location>
</feature>
<dbReference type="InterPro" id="IPR045851">
    <property type="entry name" value="AMP-bd_C_sf"/>
</dbReference>
<dbReference type="Pfam" id="PF00501">
    <property type="entry name" value="AMP-binding"/>
    <property type="match status" value="1"/>
</dbReference>
<dbReference type="PANTHER" id="PTHR43845:SF1">
    <property type="entry name" value="BLR5969 PROTEIN"/>
    <property type="match status" value="1"/>
</dbReference>
<dbReference type="EC" id="6.2.1.30" evidence="3"/>
<reference evidence="3 4" key="1">
    <citation type="submission" date="2019-02" db="EMBL/GenBank/DDBJ databases">
        <title>Deep-cultivation of Planctomycetes and their phenomic and genomic characterization uncovers novel biology.</title>
        <authorList>
            <person name="Wiegand S."/>
            <person name="Jogler M."/>
            <person name="Boedeker C."/>
            <person name="Pinto D."/>
            <person name="Vollmers J."/>
            <person name="Rivas-Marin E."/>
            <person name="Kohn T."/>
            <person name="Peeters S.H."/>
            <person name="Heuer A."/>
            <person name="Rast P."/>
            <person name="Oberbeckmann S."/>
            <person name="Bunk B."/>
            <person name="Jeske O."/>
            <person name="Meyerdierks A."/>
            <person name="Storesund J.E."/>
            <person name="Kallscheuer N."/>
            <person name="Luecker S."/>
            <person name="Lage O.M."/>
            <person name="Pohl T."/>
            <person name="Merkel B.J."/>
            <person name="Hornburger P."/>
            <person name="Mueller R.-W."/>
            <person name="Bruemmer F."/>
            <person name="Labrenz M."/>
            <person name="Spormann A.M."/>
            <person name="Op den Camp H."/>
            <person name="Overmann J."/>
            <person name="Amann R."/>
            <person name="Jetten M.S.M."/>
            <person name="Mascher T."/>
            <person name="Medema M.H."/>
            <person name="Devos D.P."/>
            <person name="Kaster A.-K."/>
            <person name="Ovreas L."/>
            <person name="Rohde M."/>
            <person name="Galperin M.Y."/>
            <person name="Jogler C."/>
        </authorList>
    </citation>
    <scope>NUCLEOTIDE SEQUENCE [LARGE SCALE GENOMIC DNA]</scope>
    <source>
        <strain evidence="3 4">Mal52</strain>
    </source>
</reference>
<dbReference type="AlphaFoldDB" id="A0A517ZWX0"/>
<dbReference type="InterPro" id="IPR028154">
    <property type="entry name" value="AMP-dep_Lig_C"/>
</dbReference>
<organism evidence="3 4">
    <name type="scientific">Symmachiella dynata</name>
    <dbReference type="NCBI Taxonomy" id="2527995"/>
    <lineage>
        <taxon>Bacteria</taxon>
        <taxon>Pseudomonadati</taxon>
        <taxon>Planctomycetota</taxon>
        <taxon>Planctomycetia</taxon>
        <taxon>Planctomycetales</taxon>
        <taxon>Planctomycetaceae</taxon>
        <taxon>Symmachiella</taxon>
    </lineage>
</organism>
<dbReference type="EMBL" id="CP036276">
    <property type="protein sequence ID" value="QDU46987.1"/>
    <property type="molecule type" value="Genomic_DNA"/>
</dbReference>
<dbReference type="InterPro" id="IPR000873">
    <property type="entry name" value="AMP-dep_synth/lig_dom"/>
</dbReference>
<sequence>MTTNHPDPRSLTREEIRKIQSERLVEMLAEIIPQNSFWTTRFEEAGIDPATIRSVDDLPRLPTVTKAEILADQAAHPPYGSNLTYHVDMYSRLHQTSGTTGAPMRWMDTPTCWNWLMRCWSQIYQIIRLTPQDRLVFPFSFGPFLGFWAGFEGAVRLGNMCLPGGGMSSQARLELIEQHGATFVCCTPTYALRLAEIAREQGIDLAGNSVRIILVAGEPGGNIPATRRAIETAWGARVIDHWGMTEVGALAVESIDRPGSLYMLETECIAEIIDPATGQPVAVGEEGELVVTNLGRHGSPLIRYRTGDRVRAAIPAADDDLQMLSLDGGILGRTDDMITIRGNNVYPSKLEGILREFDDIVEYRIEVSTRKSMHHVKIEIEPQPHIQDSEAKFQLASKLAEAIKDRQNFHAEISIVPSGSLPRFELKGRRFFRVE</sequence>
<feature type="domain" description="AMP-dependent ligase C-terminal" evidence="2">
    <location>
        <begin position="342"/>
        <end position="432"/>
    </location>
</feature>
<dbReference type="RefSeq" id="WP_145379578.1">
    <property type="nucleotide sequence ID" value="NZ_CP036276.1"/>
</dbReference>
<accession>A0A517ZWX0</accession>
<dbReference type="Gene3D" id="3.40.50.12780">
    <property type="entry name" value="N-terminal domain of ligase-like"/>
    <property type="match status" value="1"/>
</dbReference>
<dbReference type="KEGG" id="sdyn:Mal52_55150"/>
<evidence type="ECO:0000313" key="4">
    <source>
        <dbReference type="Proteomes" id="UP000319383"/>
    </source>
</evidence>
<protein>
    <submittedName>
        <fullName evidence="3">Phenylacetate-coenzyme A ligase</fullName>
        <ecNumber evidence="3">6.2.1.30</ecNumber>
    </submittedName>
</protein>
<dbReference type="Pfam" id="PF14535">
    <property type="entry name" value="AMP-binding_C_2"/>
    <property type="match status" value="1"/>
</dbReference>
<keyword evidence="4" id="KW-1185">Reference proteome</keyword>
<keyword evidence="3" id="KW-0436">Ligase</keyword>
<dbReference type="SUPFAM" id="SSF56801">
    <property type="entry name" value="Acetyl-CoA synthetase-like"/>
    <property type="match status" value="1"/>
</dbReference>
<gene>
    <name evidence="3" type="primary">paaK_2</name>
    <name evidence="3" type="ORF">Mal52_55150</name>
</gene>
<proteinExistence type="predicted"/>
<evidence type="ECO:0000259" key="2">
    <source>
        <dbReference type="Pfam" id="PF14535"/>
    </source>
</evidence>
<dbReference type="PANTHER" id="PTHR43845">
    <property type="entry name" value="BLR5969 PROTEIN"/>
    <property type="match status" value="1"/>
</dbReference>
<dbReference type="GO" id="GO:0047475">
    <property type="term" value="F:phenylacetate-CoA ligase activity"/>
    <property type="evidence" value="ECO:0007669"/>
    <property type="project" value="UniProtKB-EC"/>
</dbReference>
<evidence type="ECO:0000259" key="1">
    <source>
        <dbReference type="Pfam" id="PF00501"/>
    </source>
</evidence>
<dbReference type="InterPro" id="IPR042099">
    <property type="entry name" value="ANL_N_sf"/>
</dbReference>